<keyword evidence="4 7" id="KW-0540">Nuclease</keyword>
<dbReference type="CDD" id="cd00840">
    <property type="entry name" value="MPP_Mre11_N"/>
    <property type="match status" value="1"/>
</dbReference>
<evidence type="ECO:0000256" key="3">
    <source>
        <dbReference type="ARBA" id="ARBA00013365"/>
    </source>
</evidence>
<evidence type="ECO:0000256" key="6">
    <source>
        <dbReference type="ARBA" id="ARBA00022839"/>
    </source>
</evidence>
<feature type="domain" description="Nuclease SbcCD subunit D C-terminal" evidence="9">
    <location>
        <begin position="276"/>
        <end position="358"/>
    </location>
</feature>
<keyword evidence="11" id="KW-1185">Reference proteome</keyword>
<dbReference type="EMBL" id="CP102290">
    <property type="protein sequence ID" value="UWP60709.1"/>
    <property type="molecule type" value="Genomic_DNA"/>
</dbReference>
<dbReference type="Pfam" id="PF00149">
    <property type="entry name" value="Metallophos"/>
    <property type="match status" value="1"/>
</dbReference>
<dbReference type="InterPro" id="IPR050535">
    <property type="entry name" value="DNA_Repair-Maintenance_Comp"/>
</dbReference>
<feature type="domain" description="Calcineurin-like phosphoesterase" evidence="8">
    <location>
        <begin position="1"/>
        <end position="222"/>
    </location>
</feature>
<protein>
    <recommendedName>
        <fullName evidence="3 7">Nuclease SbcCD subunit D</fullName>
    </recommendedName>
</protein>
<comment type="function">
    <text evidence="7">SbcCD cleaves DNA hairpin structures. These structures can inhibit DNA replication and are intermediates in certain DNA recombination reactions. The complex acts as a 3'-&gt;5' double strand exonuclease that can open hairpins. It also has a 5' single-strand endonuclease activity.</text>
</comment>
<dbReference type="InterPro" id="IPR004593">
    <property type="entry name" value="SbcD"/>
</dbReference>
<dbReference type="InterPro" id="IPR026843">
    <property type="entry name" value="SbcD_C"/>
</dbReference>
<dbReference type="InterPro" id="IPR041796">
    <property type="entry name" value="Mre11_N"/>
</dbReference>
<dbReference type="GO" id="GO:0004527">
    <property type="term" value="F:exonuclease activity"/>
    <property type="evidence" value="ECO:0007669"/>
    <property type="project" value="UniProtKB-KW"/>
</dbReference>
<dbReference type="PANTHER" id="PTHR30337:SF0">
    <property type="entry name" value="NUCLEASE SBCCD SUBUNIT D"/>
    <property type="match status" value="1"/>
</dbReference>
<evidence type="ECO:0000313" key="11">
    <source>
        <dbReference type="Proteomes" id="UP001060164"/>
    </source>
</evidence>
<keyword evidence="7" id="KW-0233">DNA recombination</keyword>
<keyword evidence="7" id="KW-0255">Endonuclease</keyword>
<sequence>MRFFHLSDLHIGKQLHHYNLQEDQIHILRQIAEYARTERPDAVVIAGDIYDKAAPSGEAVAIFDSFLTELSRIRPQIPILIISGNHDSPKRLQFASSILRENQIYIAAAAPAAPQDRLTKVTLEDAYGEVCFYLLPFVKPGYVRRALGEESADSYDAVVRKLIGRENIDLEKRNVLVSHQFYTAGSHVPELSDSETVHVGGMDNVDIQALAGFDYAALGHIHGAQKVKEPWVRYCGTLLKYSVSEWKQEKALLEVTLKGKGEEPEFRKLPLSPLYDVTRRKGTLAELLEKERCEDYVSVTLTDEGELYQPRELLERVYPRILEVKAENSRTRSLLEETEGVSWEQDPGAAFAVFFRQMQGREMTEEEKRIMSSMLDRAKEEAI</sequence>
<evidence type="ECO:0000313" key="10">
    <source>
        <dbReference type="EMBL" id="UWP60709.1"/>
    </source>
</evidence>
<evidence type="ECO:0000259" key="8">
    <source>
        <dbReference type="Pfam" id="PF00149"/>
    </source>
</evidence>
<accession>A0ABY5VKI1</accession>
<dbReference type="Gene3D" id="3.60.21.10">
    <property type="match status" value="1"/>
</dbReference>
<evidence type="ECO:0000256" key="5">
    <source>
        <dbReference type="ARBA" id="ARBA00022801"/>
    </source>
</evidence>
<reference evidence="10" key="1">
    <citation type="journal article" date="2022" name="Cell">
        <title>Design, construction, and in vivo augmentation of a complex gut microbiome.</title>
        <authorList>
            <person name="Cheng A.G."/>
            <person name="Ho P.Y."/>
            <person name="Aranda-Diaz A."/>
            <person name="Jain S."/>
            <person name="Yu F.B."/>
            <person name="Meng X."/>
            <person name="Wang M."/>
            <person name="Iakiviak M."/>
            <person name="Nagashima K."/>
            <person name="Zhao A."/>
            <person name="Murugkar P."/>
            <person name="Patil A."/>
            <person name="Atabakhsh K."/>
            <person name="Weakley A."/>
            <person name="Yan J."/>
            <person name="Brumbaugh A.R."/>
            <person name="Higginbottom S."/>
            <person name="Dimas A."/>
            <person name="Shiver A.L."/>
            <person name="Deutschbauer A."/>
            <person name="Neff N."/>
            <person name="Sonnenburg J.L."/>
            <person name="Huang K.C."/>
            <person name="Fischbach M.A."/>
        </authorList>
    </citation>
    <scope>NUCLEOTIDE SEQUENCE</scope>
    <source>
        <strain evidence="10">DSM 19829</strain>
    </source>
</reference>
<evidence type="ECO:0000256" key="1">
    <source>
        <dbReference type="ARBA" id="ARBA00010555"/>
    </source>
</evidence>
<evidence type="ECO:0000256" key="4">
    <source>
        <dbReference type="ARBA" id="ARBA00022722"/>
    </source>
</evidence>
<dbReference type="PANTHER" id="PTHR30337">
    <property type="entry name" value="COMPONENT OF ATP-DEPENDENT DSDNA EXONUCLEASE"/>
    <property type="match status" value="1"/>
</dbReference>
<evidence type="ECO:0000256" key="7">
    <source>
        <dbReference type="RuleBase" id="RU363069"/>
    </source>
</evidence>
<evidence type="ECO:0000256" key="2">
    <source>
        <dbReference type="ARBA" id="ARBA00011322"/>
    </source>
</evidence>
<evidence type="ECO:0000259" key="9">
    <source>
        <dbReference type="Pfam" id="PF12320"/>
    </source>
</evidence>
<dbReference type="NCBIfam" id="TIGR00619">
    <property type="entry name" value="sbcd"/>
    <property type="match status" value="1"/>
</dbReference>
<name>A0ABY5VKI1_9FIRM</name>
<dbReference type="SUPFAM" id="SSF56300">
    <property type="entry name" value="Metallo-dependent phosphatases"/>
    <property type="match status" value="1"/>
</dbReference>
<keyword evidence="6 7" id="KW-0269">Exonuclease</keyword>
<keyword evidence="5 7" id="KW-0378">Hydrolase</keyword>
<comment type="similarity">
    <text evidence="1 7">Belongs to the SbcD family.</text>
</comment>
<dbReference type="RefSeq" id="WP_028530375.1">
    <property type="nucleotide sequence ID" value="NZ_CABLBR010000002.1"/>
</dbReference>
<keyword evidence="7" id="KW-0235">DNA replication</keyword>
<proteinExistence type="inferred from homology"/>
<dbReference type="InterPro" id="IPR004843">
    <property type="entry name" value="Calcineurin-like_PHP"/>
</dbReference>
<gene>
    <name evidence="7" type="primary">sbcD</name>
    <name evidence="10" type="ORF">NQ502_06660</name>
</gene>
<comment type="subunit">
    <text evidence="2 7">Heterodimer of SbcC and SbcD.</text>
</comment>
<dbReference type="InterPro" id="IPR029052">
    <property type="entry name" value="Metallo-depent_PP-like"/>
</dbReference>
<dbReference type="Pfam" id="PF12320">
    <property type="entry name" value="SbcD_C"/>
    <property type="match status" value="1"/>
</dbReference>
<dbReference type="Proteomes" id="UP001060164">
    <property type="component" value="Chromosome"/>
</dbReference>
<organism evidence="10 11">
    <name type="scientific">Ruminococcus gauvreauii</name>
    <dbReference type="NCBI Taxonomy" id="438033"/>
    <lineage>
        <taxon>Bacteria</taxon>
        <taxon>Bacillati</taxon>
        <taxon>Bacillota</taxon>
        <taxon>Clostridia</taxon>
        <taxon>Eubacteriales</taxon>
        <taxon>Oscillospiraceae</taxon>
        <taxon>Ruminococcus</taxon>
    </lineage>
</organism>